<evidence type="ECO:0000313" key="2">
    <source>
        <dbReference type="Proteomes" id="UP001243330"/>
    </source>
</evidence>
<reference evidence="1" key="1">
    <citation type="submission" date="2023-01" db="EMBL/GenBank/DDBJ databases">
        <title>Colletotrichum chrysophilum M932 genome sequence.</title>
        <authorList>
            <person name="Baroncelli R."/>
        </authorList>
    </citation>
    <scope>NUCLEOTIDE SEQUENCE</scope>
    <source>
        <strain evidence="1">M932</strain>
    </source>
</reference>
<name>A0AAD9EJ29_9PEZI</name>
<comment type="caution">
    <text evidence="1">The sequence shown here is derived from an EMBL/GenBank/DDBJ whole genome shotgun (WGS) entry which is preliminary data.</text>
</comment>
<sequence>MSGEKETTQPIRCHNADGLFSPVDVLDCVSLVRNSPAVLHLSKRLAGATKRNERTQPVCCAFRTGTRSSDLFINAEHRLKAKTKARMTSPEIVASEATVTQFPELSLHFPPSPADSTPCTRRAHPDFGDARHSWDGTYQASECHQSIRVRARSQLCGDRQNITRLRINIISVCCQILNLQRRSVAQTENALSNADALVNLALQRVSHTDA</sequence>
<protein>
    <submittedName>
        <fullName evidence="1">Uncharacterized protein</fullName>
    </submittedName>
</protein>
<accession>A0AAD9EJ29</accession>
<keyword evidence="2" id="KW-1185">Reference proteome</keyword>
<dbReference type="AlphaFoldDB" id="A0AAD9EJ29"/>
<organism evidence="1 2">
    <name type="scientific">Colletotrichum chrysophilum</name>
    <dbReference type="NCBI Taxonomy" id="1836956"/>
    <lineage>
        <taxon>Eukaryota</taxon>
        <taxon>Fungi</taxon>
        <taxon>Dikarya</taxon>
        <taxon>Ascomycota</taxon>
        <taxon>Pezizomycotina</taxon>
        <taxon>Sordariomycetes</taxon>
        <taxon>Hypocreomycetidae</taxon>
        <taxon>Glomerellales</taxon>
        <taxon>Glomerellaceae</taxon>
        <taxon>Colletotrichum</taxon>
        <taxon>Colletotrichum gloeosporioides species complex</taxon>
    </lineage>
</organism>
<proteinExistence type="predicted"/>
<gene>
    <name evidence="1" type="ORF">CCHR01_08106</name>
</gene>
<evidence type="ECO:0000313" key="1">
    <source>
        <dbReference type="EMBL" id="KAK1849272.1"/>
    </source>
</evidence>
<dbReference type="Proteomes" id="UP001243330">
    <property type="component" value="Unassembled WGS sequence"/>
</dbReference>
<dbReference type="EMBL" id="JAQOWY010000148">
    <property type="protein sequence ID" value="KAK1849272.1"/>
    <property type="molecule type" value="Genomic_DNA"/>
</dbReference>